<dbReference type="EMBL" id="FQUO01000005">
    <property type="protein sequence ID" value="SHF14974.1"/>
    <property type="molecule type" value="Genomic_DNA"/>
</dbReference>
<protein>
    <submittedName>
        <fullName evidence="1">Uncharacterized protein</fullName>
    </submittedName>
</protein>
<evidence type="ECO:0000313" key="1">
    <source>
        <dbReference type="EMBL" id="SHF14974.1"/>
    </source>
</evidence>
<dbReference type="RefSeq" id="WP_073041871.1">
    <property type="nucleotide sequence ID" value="NZ_FQUO01000005.1"/>
</dbReference>
<name>A0A1M4ZAD8_9BACT</name>
<organism evidence="1 2">
    <name type="scientific">Cnuella takakiae</name>
    <dbReference type="NCBI Taxonomy" id="1302690"/>
    <lineage>
        <taxon>Bacteria</taxon>
        <taxon>Pseudomonadati</taxon>
        <taxon>Bacteroidota</taxon>
        <taxon>Chitinophagia</taxon>
        <taxon>Chitinophagales</taxon>
        <taxon>Chitinophagaceae</taxon>
        <taxon>Cnuella</taxon>
    </lineage>
</organism>
<sequence length="81" mass="9386">MKFEKSVETSRKDLFDFQILHASVILSYNKNLQAGIEIDLNRAVNGVPIGEIIRTYKEKVQCLAHLTKESRHSLHHRVNKQ</sequence>
<dbReference type="AlphaFoldDB" id="A0A1M4ZAD8"/>
<dbReference type="Proteomes" id="UP000184368">
    <property type="component" value="Unassembled WGS sequence"/>
</dbReference>
<accession>A0A1M4ZAD8</accession>
<evidence type="ECO:0000313" key="2">
    <source>
        <dbReference type="Proteomes" id="UP000184368"/>
    </source>
</evidence>
<reference evidence="1 2" key="1">
    <citation type="submission" date="2016-11" db="EMBL/GenBank/DDBJ databases">
        <authorList>
            <person name="Jaros S."/>
            <person name="Januszkiewicz K."/>
            <person name="Wedrychowicz H."/>
        </authorList>
    </citation>
    <scope>NUCLEOTIDE SEQUENCE [LARGE SCALE GENOMIC DNA]</scope>
    <source>
        <strain evidence="1 2">DSM 26897</strain>
    </source>
</reference>
<proteinExistence type="predicted"/>
<gene>
    <name evidence="1" type="ORF">SAMN05444008_105149</name>
</gene>
<keyword evidence="2" id="KW-1185">Reference proteome</keyword>